<dbReference type="Gene3D" id="1.10.510.10">
    <property type="entry name" value="Transferase(Phosphotransferase) domain 1"/>
    <property type="match status" value="1"/>
</dbReference>
<dbReference type="PANTHER" id="PTHR43289:SF6">
    <property type="entry name" value="SERINE_THREONINE-PROTEIN KINASE NEKL-3"/>
    <property type="match status" value="1"/>
</dbReference>
<gene>
    <name evidence="8" type="ORF">FTUN_4428</name>
</gene>
<dbReference type="InterPro" id="IPR000719">
    <property type="entry name" value="Prot_kinase_dom"/>
</dbReference>
<keyword evidence="2 5" id="KW-0547">Nucleotide-binding</keyword>
<reference evidence="9" key="1">
    <citation type="submission" date="2020-05" db="EMBL/GenBank/DDBJ databases">
        <title>Frigoriglobus tundricola gen. nov., sp. nov., a psychrotolerant cellulolytic planctomycete of the family Gemmataceae with two divergent copies of 16S rRNA gene.</title>
        <authorList>
            <person name="Kulichevskaya I.S."/>
            <person name="Ivanova A.A."/>
            <person name="Naumoff D.G."/>
            <person name="Beletsky A.V."/>
            <person name="Rijpstra W.I.C."/>
            <person name="Sinninghe Damste J.S."/>
            <person name="Mardanov A.V."/>
            <person name="Ravin N.V."/>
            <person name="Dedysh S.N."/>
        </authorList>
    </citation>
    <scope>NUCLEOTIDE SEQUENCE [LARGE SCALE GENOMIC DNA]</scope>
    <source>
        <strain evidence="9">PL17</strain>
    </source>
</reference>
<dbReference type="SMART" id="SM00220">
    <property type="entry name" value="S_TKc"/>
    <property type="match status" value="1"/>
</dbReference>
<sequence length="371" mass="39434">MSVTAYERLPLDSQRRLDAVCLRFERAWAGPVRPDVRDHLADTPPEERAAWLTELLHLELECRNRAGESPRPAEYHQRLPNDTRVINAVFAEAAASAVGVGSVVGKYRLTRLIGRGGMSSVYEADDPVIGRPVAVKLLTGRADAAKITEEARLAGRLAHPNIVTVYDAGSDGGVWYMAMERLAVSASDRLKQGGPFDPPTATRIAADVCRGLATAHAAGLVHRDIKPANVLLTGATGTLVAKLSDFGLARETDGGGAFEIAGTPAYMPPEVLAGHPAGPSGDIYSLGATYYTLLTGRPPYQAATAAEATAAHRGAPAPTPRRARAKCRPSPPTSLPARWPRIRPAGTPVPPRCSPIWRPPCRTGRFASAAS</sequence>
<organism evidence="8 9">
    <name type="scientific">Frigoriglobus tundricola</name>
    <dbReference type="NCBI Taxonomy" id="2774151"/>
    <lineage>
        <taxon>Bacteria</taxon>
        <taxon>Pseudomonadati</taxon>
        <taxon>Planctomycetota</taxon>
        <taxon>Planctomycetia</taxon>
        <taxon>Gemmatales</taxon>
        <taxon>Gemmataceae</taxon>
        <taxon>Frigoriglobus</taxon>
    </lineage>
</organism>
<feature type="domain" description="Protein kinase" evidence="7">
    <location>
        <begin position="107"/>
        <end position="371"/>
    </location>
</feature>
<evidence type="ECO:0000256" key="4">
    <source>
        <dbReference type="ARBA" id="ARBA00022840"/>
    </source>
</evidence>
<dbReference type="PROSITE" id="PS50011">
    <property type="entry name" value="PROTEIN_KINASE_DOM"/>
    <property type="match status" value="1"/>
</dbReference>
<keyword evidence="4 5" id="KW-0067">ATP-binding</keyword>
<proteinExistence type="predicted"/>
<feature type="region of interest" description="Disordered" evidence="6">
    <location>
        <begin position="307"/>
        <end position="371"/>
    </location>
</feature>
<dbReference type="EMBL" id="CP053452">
    <property type="protein sequence ID" value="QJW96868.1"/>
    <property type="molecule type" value="Genomic_DNA"/>
</dbReference>
<evidence type="ECO:0000256" key="6">
    <source>
        <dbReference type="SAM" id="MobiDB-lite"/>
    </source>
</evidence>
<dbReference type="PROSITE" id="PS00107">
    <property type="entry name" value="PROTEIN_KINASE_ATP"/>
    <property type="match status" value="1"/>
</dbReference>
<dbReference type="PROSITE" id="PS00108">
    <property type="entry name" value="PROTEIN_KINASE_ST"/>
    <property type="match status" value="1"/>
</dbReference>
<protein>
    <recommendedName>
        <fullName evidence="7">Protein kinase domain-containing protein</fullName>
    </recommendedName>
</protein>
<dbReference type="KEGG" id="ftj:FTUN_4428"/>
<dbReference type="Proteomes" id="UP000503447">
    <property type="component" value="Chromosome"/>
</dbReference>
<dbReference type="SUPFAM" id="SSF56112">
    <property type="entry name" value="Protein kinase-like (PK-like)"/>
    <property type="match status" value="1"/>
</dbReference>
<keyword evidence="9" id="KW-1185">Reference proteome</keyword>
<dbReference type="GO" id="GO:0005524">
    <property type="term" value="F:ATP binding"/>
    <property type="evidence" value="ECO:0007669"/>
    <property type="project" value="UniProtKB-UniRule"/>
</dbReference>
<evidence type="ECO:0000259" key="7">
    <source>
        <dbReference type="PROSITE" id="PS50011"/>
    </source>
</evidence>
<dbReference type="AlphaFoldDB" id="A0A6M5YS91"/>
<evidence type="ECO:0000313" key="9">
    <source>
        <dbReference type="Proteomes" id="UP000503447"/>
    </source>
</evidence>
<keyword evidence="1" id="KW-0808">Transferase</keyword>
<dbReference type="GO" id="GO:0004674">
    <property type="term" value="F:protein serine/threonine kinase activity"/>
    <property type="evidence" value="ECO:0007669"/>
    <property type="project" value="TreeGrafter"/>
</dbReference>
<dbReference type="PANTHER" id="PTHR43289">
    <property type="entry name" value="MITOGEN-ACTIVATED PROTEIN KINASE KINASE KINASE 20-RELATED"/>
    <property type="match status" value="1"/>
</dbReference>
<evidence type="ECO:0000313" key="8">
    <source>
        <dbReference type="EMBL" id="QJW96868.1"/>
    </source>
</evidence>
<dbReference type="RefSeq" id="WP_171472371.1">
    <property type="nucleotide sequence ID" value="NZ_CP053452.2"/>
</dbReference>
<dbReference type="InterPro" id="IPR011009">
    <property type="entry name" value="Kinase-like_dom_sf"/>
</dbReference>
<evidence type="ECO:0000256" key="2">
    <source>
        <dbReference type="ARBA" id="ARBA00022741"/>
    </source>
</evidence>
<evidence type="ECO:0000256" key="5">
    <source>
        <dbReference type="PROSITE-ProRule" id="PRU10141"/>
    </source>
</evidence>
<dbReference type="Gene3D" id="3.30.200.20">
    <property type="entry name" value="Phosphorylase Kinase, domain 1"/>
    <property type="match status" value="1"/>
</dbReference>
<name>A0A6M5YS91_9BACT</name>
<dbReference type="Pfam" id="PF00069">
    <property type="entry name" value="Pkinase"/>
    <property type="match status" value="1"/>
</dbReference>
<feature type="binding site" evidence="5">
    <location>
        <position position="136"/>
    </location>
    <ligand>
        <name>ATP</name>
        <dbReference type="ChEBI" id="CHEBI:30616"/>
    </ligand>
</feature>
<keyword evidence="3" id="KW-0418">Kinase</keyword>
<evidence type="ECO:0000256" key="3">
    <source>
        <dbReference type="ARBA" id="ARBA00022777"/>
    </source>
</evidence>
<accession>A0A6M5YS91</accession>
<dbReference type="InterPro" id="IPR008271">
    <property type="entry name" value="Ser/Thr_kinase_AS"/>
</dbReference>
<dbReference type="InterPro" id="IPR017441">
    <property type="entry name" value="Protein_kinase_ATP_BS"/>
</dbReference>
<evidence type="ECO:0000256" key="1">
    <source>
        <dbReference type="ARBA" id="ARBA00022679"/>
    </source>
</evidence>
<dbReference type="CDD" id="cd14014">
    <property type="entry name" value="STKc_PknB_like"/>
    <property type="match status" value="1"/>
</dbReference>
<feature type="compositionally biased region" description="Low complexity" evidence="6">
    <location>
        <begin position="307"/>
        <end position="316"/>
    </location>
</feature>